<protein>
    <submittedName>
        <fullName evidence="1">Uncharacterized protein</fullName>
    </submittedName>
</protein>
<dbReference type="EMBL" id="BLAB01000002">
    <property type="protein sequence ID" value="GER94920.1"/>
    <property type="molecule type" value="Genomic_DNA"/>
</dbReference>
<proteinExistence type="predicted"/>
<accession>A0A5J4L3M1</accession>
<gene>
    <name evidence="1" type="ORF">A45J_2641</name>
    <name evidence="2" type="ORF">A45J_2686</name>
</gene>
<sequence length="328" mass="36354">MLINKGFCFATIALMLLIGANVYAVEFSTVKILAEAQQTKTLPETVQQQQENNNHSCGNCTHDKDGEKQLPLPAIKDVQENPSGKITVTYRDIPVTVPASKVTNVIKVPYTIKNLGSSKFCPDKDKTVSPNCINPDNIGKSEYQISVVPVAGRDTDFAIATEGKTFLVTLRPVLDTPAHIEIKDEGSNTVNNTVNTAKAENFEKSFPYVEGLIEIIKKAVRNEQLDGYITRHASTIHETPDLYFIIKKEMIGARYKVVYIDILNKTNSVIQLREDSELLQNVVAKIAGSPLASNLSREFIQPRTPETERKGEHISTLISVVRRGVSDR</sequence>
<name>A0A5J4L3M1_9ZZZZ</name>
<dbReference type="EMBL" id="BLAB01000001">
    <property type="protein sequence ID" value="GER94875.1"/>
    <property type="molecule type" value="Genomic_DNA"/>
</dbReference>
<evidence type="ECO:0000313" key="1">
    <source>
        <dbReference type="EMBL" id="GER94875.1"/>
    </source>
</evidence>
<evidence type="ECO:0000313" key="2">
    <source>
        <dbReference type="EMBL" id="GER94920.1"/>
    </source>
</evidence>
<dbReference type="AlphaFoldDB" id="A0A5J4L3M1"/>
<comment type="caution">
    <text evidence="1">The sequence shown here is derived from an EMBL/GenBank/DDBJ whole genome shotgun (WGS) entry which is preliminary data.</text>
</comment>
<reference evidence="1" key="1">
    <citation type="submission" date="2019-10" db="EMBL/GenBank/DDBJ databases">
        <title>Metagenomic sequencing of thiosulfate-disproportionating enrichment culture.</title>
        <authorList>
            <person name="Umezawa K."/>
            <person name="Kojima H."/>
            <person name="Fukui M."/>
        </authorList>
    </citation>
    <scope>NUCLEOTIDE SEQUENCE</scope>
    <source>
        <strain evidence="1">45J</strain>
    </source>
</reference>
<organism evidence="1">
    <name type="scientific">hot springs metagenome</name>
    <dbReference type="NCBI Taxonomy" id="433727"/>
    <lineage>
        <taxon>unclassified sequences</taxon>
        <taxon>metagenomes</taxon>
        <taxon>ecological metagenomes</taxon>
    </lineage>
</organism>